<dbReference type="InterPro" id="IPR025962">
    <property type="entry name" value="SdpI/YhfL"/>
</dbReference>
<dbReference type="Proteomes" id="UP001163328">
    <property type="component" value="Chromosome"/>
</dbReference>
<evidence type="ECO:0000313" key="2">
    <source>
        <dbReference type="EMBL" id="UYW00389.1"/>
    </source>
</evidence>
<name>A0ABY6LW29_9FLAO</name>
<organism evidence="2 3">
    <name type="scientific">Flavobacterium agricola</name>
    <dbReference type="NCBI Taxonomy" id="2870839"/>
    <lineage>
        <taxon>Bacteria</taxon>
        <taxon>Pseudomonadati</taxon>
        <taxon>Bacteroidota</taxon>
        <taxon>Flavobacteriia</taxon>
        <taxon>Flavobacteriales</taxon>
        <taxon>Flavobacteriaceae</taxon>
        <taxon>Flavobacterium</taxon>
    </lineage>
</organism>
<accession>A0ABY6LW29</accession>
<evidence type="ECO:0000313" key="3">
    <source>
        <dbReference type="Proteomes" id="UP001163328"/>
    </source>
</evidence>
<feature type="transmembrane region" description="Helical" evidence="1">
    <location>
        <begin position="6"/>
        <end position="29"/>
    </location>
</feature>
<reference evidence="2" key="1">
    <citation type="submission" date="2021-08" db="EMBL/GenBank/DDBJ databases">
        <title>Flavobacterium sp. strain CC-SYL302.</title>
        <authorList>
            <person name="Lin S.-Y."/>
            <person name="Lee T.-H."/>
            <person name="Young C.-C."/>
        </authorList>
    </citation>
    <scope>NUCLEOTIDE SEQUENCE</scope>
    <source>
        <strain evidence="2">CC-SYL302</strain>
    </source>
</reference>
<keyword evidence="3" id="KW-1185">Reference proteome</keyword>
<gene>
    <name evidence="2" type="ORF">K5I29_07370</name>
</gene>
<sequence>MFELPTSLFAMPFFCGLFFMLVGIIMYNFPPKKVNYFYGYRTESSMKSLPRWHFAQKYAAKALALLGAFFILISCLGFFIKLTPKQESYFGMLLFFASIALLIYFVERAIKKKFLYEDQ</sequence>
<feature type="transmembrane region" description="Helical" evidence="1">
    <location>
        <begin position="58"/>
        <end position="82"/>
    </location>
</feature>
<keyword evidence="1" id="KW-1133">Transmembrane helix</keyword>
<evidence type="ECO:0000256" key="1">
    <source>
        <dbReference type="SAM" id="Phobius"/>
    </source>
</evidence>
<dbReference type="EMBL" id="CP081495">
    <property type="protein sequence ID" value="UYW00389.1"/>
    <property type="molecule type" value="Genomic_DNA"/>
</dbReference>
<dbReference type="RefSeq" id="WP_264432079.1">
    <property type="nucleotide sequence ID" value="NZ_CP081495.1"/>
</dbReference>
<protein>
    <submittedName>
        <fullName evidence="2">SdpI family protein</fullName>
    </submittedName>
</protein>
<keyword evidence="1" id="KW-0472">Membrane</keyword>
<keyword evidence="1" id="KW-0812">Transmembrane</keyword>
<feature type="transmembrane region" description="Helical" evidence="1">
    <location>
        <begin position="88"/>
        <end position="106"/>
    </location>
</feature>
<proteinExistence type="predicted"/>
<dbReference type="Pfam" id="PF13630">
    <property type="entry name" value="SdpI"/>
    <property type="match status" value="1"/>
</dbReference>